<proteinExistence type="predicted"/>
<keyword evidence="5" id="KW-1185">Reference proteome</keyword>
<evidence type="ECO:0008006" key="6">
    <source>
        <dbReference type="Google" id="ProtNLM"/>
    </source>
</evidence>
<dbReference type="Gene3D" id="1.25.40.20">
    <property type="entry name" value="Ankyrin repeat-containing domain"/>
    <property type="match status" value="2"/>
</dbReference>
<dbReference type="PRINTS" id="PR01415">
    <property type="entry name" value="ANKYRIN"/>
</dbReference>
<keyword evidence="1" id="KW-0677">Repeat</keyword>
<dbReference type="InterPro" id="IPR002110">
    <property type="entry name" value="Ankyrin_rpt"/>
</dbReference>
<dbReference type="Pfam" id="PF12796">
    <property type="entry name" value="Ank_2"/>
    <property type="match status" value="1"/>
</dbReference>
<dbReference type="Proteomes" id="UP000245699">
    <property type="component" value="Unassembled WGS sequence"/>
</dbReference>
<dbReference type="InterPro" id="IPR036770">
    <property type="entry name" value="Ankyrin_rpt-contain_sf"/>
</dbReference>
<reference evidence="4 5" key="1">
    <citation type="journal article" date="2018" name="MBio">
        <title>Comparative Genomics Reveals the Core Gene Toolbox for the Fungus-Insect Symbiosis.</title>
        <authorList>
            <person name="Wang Y."/>
            <person name="Stata M."/>
            <person name="Wang W."/>
            <person name="Stajich J.E."/>
            <person name="White M.M."/>
            <person name="Moncalvo J.M."/>
        </authorList>
    </citation>
    <scope>NUCLEOTIDE SEQUENCE [LARGE SCALE GENOMIC DNA]</scope>
    <source>
        <strain evidence="4 5">AUS-77-4</strain>
    </source>
</reference>
<dbReference type="STRING" id="61424.A0A2T9YI09"/>
<evidence type="ECO:0000256" key="1">
    <source>
        <dbReference type="ARBA" id="ARBA00022737"/>
    </source>
</evidence>
<name>A0A2T9YI09_9FUNG</name>
<dbReference type="PROSITE" id="PS50297">
    <property type="entry name" value="ANK_REP_REGION"/>
    <property type="match status" value="2"/>
</dbReference>
<dbReference type="PANTHER" id="PTHR24198:SF165">
    <property type="entry name" value="ANKYRIN REPEAT-CONTAINING PROTEIN-RELATED"/>
    <property type="match status" value="1"/>
</dbReference>
<dbReference type="SUPFAM" id="SSF48403">
    <property type="entry name" value="Ankyrin repeat"/>
    <property type="match status" value="1"/>
</dbReference>
<dbReference type="SMART" id="SM00248">
    <property type="entry name" value="ANK"/>
    <property type="match status" value="5"/>
</dbReference>
<gene>
    <name evidence="4" type="ORF">BB559_003921</name>
</gene>
<dbReference type="Pfam" id="PF00023">
    <property type="entry name" value="Ank"/>
    <property type="match status" value="1"/>
</dbReference>
<dbReference type="PANTHER" id="PTHR24198">
    <property type="entry name" value="ANKYRIN REPEAT AND PROTEIN KINASE DOMAIN-CONTAINING PROTEIN"/>
    <property type="match status" value="1"/>
</dbReference>
<evidence type="ECO:0000313" key="5">
    <source>
        <dbReference type="Proteomes" id="UP000245699"/>
    </source>
</evidence>
<evidence type="ECO:0000256" key="3">
    <source>
        <dbReference type="PROSITE-ProRule" id="PRU00023"/>
    </source>
</evidence>
<evidence type="ECO:0000313" key="4">
    <source>
        <dbReference type="EMBL" id="PVU91939.1"/>
    </source>
</evidence>
<comment type="caution">
    <text evidence="4">The sequence shown here is derived from an EMBL/GenBank/DDBJ whole genome shotgun (WGS) entry which is preliminary data.</text>
</comment>
<sequence length="468" mass="52583">MINLLLLPYEILEQVFVLAQNPSLCLLSRKLYILSKSHSVRSRYILAQFGKNHVFDSHIGVYKRRPKLLNQAVVATLLDLGADPSVDCQYSFRHACSMGWSVVVLKMLSFLTISDSQNTQTVLKKSNLTADTKEKPQNPIYWRNFLLNNTDTISQDHPTTTNSFDQLIKNIISTKYTAFPLINIDSYNGAALVSAISNNQVNIIDILLSSHLYKNIVAYEITNDLLEYIWNFYSKSIKNTNNTFKIDFRHFSSLLGSKIPITYTVHKKLDPLFLGTEPLIKAVEVGNVEIVTKLINMGADPTANNSVALRSSVLCGDRRIYITELLLKSGADVHTLNDSCLLAACYRGDMYSAPISSNQNPISSYTRSFKNTQSLYTTRYSKNIPNKIKDTSEFTYIKTIELLLDYGADINTKDSLPLLYAVSGGHYNTCKILLNRGADIHAQNDIAIKEATKSGRQDIIALIKTHNK</sequence>
<keyword evidence="2 3" id="KW-0040">ANK repeat</keyword>
<dbReference type="OrthoDB" id="4772757at2759"/>
<accession>A0A2T9YI09</accession>
<evidence type="ECO:0000256" key="2">
    <source>
        <dbReference type="ARBA" id="ARBA00023043"/>
    </source>
</evidence>
<dbReference type="EMBL" id="MBFT01000391">
    <property type="protein sequence ID" value="PVU91939.1"/>
    <property type="molecule type" value="Genomic_DNA"/>
</dbReference>
<dbReference type="PROSITE" id="PS50088">
    <property type="entry name" value="ANK_REPEAT"/>
    <property type="match status" value="2"/>
</dbReference>
<protein>
    <recommendedName>
        <fullName evidence="6">F-box domain-containing protein</fullName>
    </recommendedName>
</protein>
<dbReference type="AlphaFoldDB" id="A0A2T9YI09"/>
<organism evidence="4 5">
    <name type="scientific">Furculomyces boomerangus</name>
    <dbReference type="NCBI Taxonomy" id="61424"/>
    <lineage>
        <taxon>Eukaryota</taxon>
        <taxon>Fungi</taxon>
        <taxon>Fungi incertae sedis</taxon>
        <taxon>Zoopagomycota</taxon>
        <taxon>Kickxellomycotina</taxon>
        <taxon>Harpellomycetes</taxon>
        <taxon>Harpellales</taxon>
        <taxon>Harpellaceae</taxon>
        <taxon>Furculomyces</taxon>
    </lineage>
</organism>
<feature type="repeat" description="ANK" evidence="3">
    <location>
        <begin position="413"/>
        <end position="445"/>
    </location>
</feature>
<feature type="repeat" description="ANK" evidence="3">
    <location>
        <begin position="274"/>
        <end position="306"/>
    </location>
</feature>